<comment type="caution">
    <text evidence="5">The sequence shown here is derived from an EMBL/GenBank/DDBJ whole genome shotgun (WGS) entry which is preliminary data.</text>
</comment>
<keyword evidence="1 2" id="KW-0539">Nucleus</keyword>
<dbReference type="PROSITE" id="PS51015">
    <property type="entry name" value="YDG"/>
    <property type="match status" value="1"/>
</dbReference>
<dbReference type="AlphaFoldDB" id="A0A0W0G3J0"/>
<dbReference type="GO" id="GO:0061630">
    <property type="term" value="F:ubiquitin protein ligase activity"/>
    <property type="evidence" value="ECO:0007669"/>
    <property type="project" value="TreeGrafter"/>
</dbReference>
<feature type="region of interest" description="Disordered" evidence="3">
    <location>
        <begin position="45"/>
        <end position="100"/>
    </location>
</feature>
<comment type="subcellular location">
    <subcellularLocation>
        <location evidence="2">Nucleus</location>
    </subcellularLocation>
</comment>
<sequence length="325" mass="35549">MSTYEEQRAQNIAKYSLLSHVSCVTLISARNKELLRSLGLDKPFFEPKQKRQPKQAKKRKAAENETYEDDGSALSSPPAKAPRTAAVTDNGGLRRSTRNAGKAVDYKAEKIIQDPEPVSVKAGIRRKGNTGPQGGLNGRRVHNPKVFGSIPGIEVGTWWETREECSVDAVHAPFVAGIAGGPEGAYSVALSGGYEDDVDLGYAFFALHLKASISHLKTMQRNKALKVSSETKEPVRVIRGYKLDSKYAPYEGYRYDGLYIVEKVWMEKGLNAKGFLVCKFAFKRLPDQPPLPVREDDSATPTTNEGETSSPEAAEAADATEKADA</sequence>
<evidence type="ECO:0000256" key="3">
    <source>
        <dbReference type="SAM" id="MobiDB-lite"/>
    </source>
</evidence>
<dbReference type="Pfam" id="PF02182">
    <property type="entry name" value="SAD_SRA"/>
    <property type="match status" value="1"/>
</dbReference>
<dbReference type="SMART" id="SM00466">
    <property type="entry name" value="SRA"/>
    <property type="match status" value="1"/>
</dbReference>
<name>A0A0W0G3J0_MONRR</name>
<feature type="region of interest" description="Disordered" evidence="3">
    <location>
        <begin position="286"/>
        <end position="325"/>
    </location>
</feature>
<dbReference type="PANTHER" id="PTHR14140">
    <property type="entry name" value="E3 UBIQUITIN-PROTEIN LIGASE UHRF-RELATED"/>
    <property type="match status" value="1"/>
</dbReference>
<evidence type="ECO:0000256" key="2">
    <source>
        <dbReference type="PROSITE-ProRule" id="PRU00358"/>
    </source>
</evidence>
<proteinExistence type="predicted"/>
<dbReference type="Gene3D" id="2.30.280.10">
    <property type="entry name" value="SRA-YDG"/>
    <property type="match status" value="1"/>
</dbReference>
<gene>
    <name evidence="5" type="ORF">WG66_4316</name>
</gene>
<dbReference type="PANTHER" id="PTHR14140:SF27">
    <property type="entry name" value="OS04G0289800 PROTEIN"/>
    <property type="match status" value="1"/>
</dbReference>
<dbReference type="GO" id="GO:0005634">
    <property type="term" value="C:nucleus"/>
    <property type="evidence" value="ECO:0007669"/>
    <property type="project" value="UniProtKB-SubCell"/>
</dbReference>
<evidence type="ECO:0000313" key="6">
    <source>
        <dbReference type="Proteomes" id="UP000054988"/>
    </source>
</evidence>
<evidence type="ECO:0000313" key="5">
    <source>
        <dbReference type="EMBL" id="KTB43145.1"/>
    </source>
</evidence>
<dbReference type="EMBL" id="LATX01001245">
    <property type="protein sequence ID" value="KTB43145.1"/>
    <property type="molecule type" value="Genomic_DNA"/>
</dbReference>
<dbReference type="InterPro" id="IPR003105">
    <property type="entry name" value="SRA_YDG"/>
</dbReference>
<feature type="compositionally biased region" description="Low complexity" evidence="3">
    <location>
        <begin position="305"/>
        <end position="317"/>
    </location>
</feature>
<dbReference type="InterPro" id="IPR045134">
    <property type="entry name" value="UHRF1/2-like"/>
</dbReference>
<dbReference type="Proteomes" id="UP000054988">
    <property type="component" value="Unassembled WGS sequence"/>
</dbReference>
<feature type="region of interest" description="Disordered" evidence="3">
    <location>
        <begin position="122"/>
        <end position="143"/>
    </location>
</feature>
<evidence type="ECO:0000256" key="1">
    <source>
        <dbReference type="ARBA" id="ARBA00023242"/>
    </source>
</evidence>
<dbReference type="InterPro" id="IPR015947">
    <property type="entry name" value="PUA-like_sf"/>
</dbReference>
<dbReference type="InterPro" id="IPR036987">
    <property type="entry name" value="SRA-YDG_sf"/>
</dbReference>
<accession>A0A0W0G3J0</accession>
<feature type="domain" description="YDG" evidence="4">
    <location>
        <begin position="148"/>
        <end position="284"/>
    </location>
</feature>
<reference evidence="5 6" key="1">
    <citation type="submission" date="2015-12" db="EMBL/GenBank/DDBJ databases">
        <title>Draft genome sequence of Moniliophthora roreri, the causal agent of frosty pod rot of cacao.</title>
        <authorList>
            <person name="Aime M.C."/>
            <person name="Diaz-Valderrama J.R."/>
            <person name="Kijpornyongpan T."/>
            <person name="Phillips-Mora W."/>
        </authorList>
    </citation>
    <scope>NUCLEOTIDE SEQUENCE [LARGE SCALE GENOMIC DNA]</scope>
    <source>
        <strain evidence="5 6">MCA 2952</strain>
    </source>
</reference>
<dbReference type="GO" id="GO:0016567">
    <property type="term" value="P:protein ubiquitination"/>
    <property type="evidence" value="ECO:0007669"/>
    <property type="project" value="TreeGrafter"/>
</dbReference>
<organism evidence="5 6">
    <name type="scientific">Moniliophthora roreri</name>
    <name type="common">Frosty pod rot fungus</name>
    <name type="synonym">Monilia roreri</name>
    <dbReference type="NCBI Taxonomy" id="221103"/>
    <lineage>
        <taxon>Eukaryota</taxon>
        <taxon>Fungi</taxon>
        <taxon>Dikarya</taxon>
        <taxon>Basidiomycota</taxon>
        <taxon>Agaricomycotina</taxon>
        <taxon>Agaricomycetes</taxon>
        <taxon>Agaricomycetidae</taxon>
        <taxon>Agaricales</taxon>
        <taxon>Marasmiineae</taxon>
        <taxon>Marasmiaceae</taxon>
        <taxon>Moniliophthora</taxon>
    </lineage>
</organism>
<dbReference type="SUPFAM" id="SSF88697">
    <property type="entry name" value="PUA domain-like"/>
    <property type="match status" value="1"/>
</dbReference>
<dbReference type="GO" id="GO:0044027">
    <property type="term" value="P:negative regulation of gene expression via chromosomal CpG island methylation"/>
    <property type="evidence" value="ECO:0007669"/>
    <property type="project" value="TreeGrafter"/>
</dbReference>
<feature type="compositionally biased region" description="Basic residues" evidence="3">
    <location>
        <begin position="50"/>
        <end position="60"/>
    </location>
</feature>
<evidence type="ECO:0000259" key="4">
    <source>
        <dbReference type="PROSITE" id="PS51015"/>
    </source>
</evidence>
<protein>
    <recommendedName>
        <fullName evidence="4">YDG domain-containing protein</fullName>
    </recommendedName>
</protein>